<evidence type="ECO:0000256" key="1">
    <source>
        <dbReference type="ARBA" id="ARBA00022723"/>
    </source>
</evidence>
<dbReference type="CDD" id="cd02340">
    <property type="entry name" value="ZZ_NBR1_like"/>
    <property type="match status" value="1"/>
</dbReference>
<dbReference type="Pfam" id="PF00569">
    <property type="entry name" value="ZZ"/>
    <property type="match status" value="1"/>
</dbReference>
<keyword evidence="1" id="KW-0479">Metal-binding</keyword>
<dbReference type="AlphaFoldDB" id="A0AAF0ITC3"/>
<keyword evidence="8" id="KW-1185">Reference proteome</keyword>
<evidence type="ECO:0000256" key="4">
    <source>
        <dbReference type="PROSITE-ProRule" id="PRU00228"/>
    </source>
</evidence>
<feature type="compositionally biased region" description="Basic and acidic residues" evidence="5">
    <location>
        <begin position="274"/>
        <end position="284"/>
    </location>
</feature>
<feature type="region of interest" description="Disordered" evidence="5">
    <location>
        <begin position="589"/>
        <end position="637"/>
    </location>
</feature>
<dbReference type="PANTHER" id="PTHR15090">
    <property type="entry name" value="SEQUESTOSOME 1-RELATED"/>
    <property type="match status" value="1"/>
</dbReference>
<evidence type="ECO:0000256" key="2">
    <source>
        <dbReference type="ARBA" id="ARBA00022771"/>
    </source>
</evidence>
<dbReference type="InterPro" id="IPR000433">
    <property type="entry name" value="Znf_ZZ"/>
</dbReference>
<evidence type="ECO:0000256" key="5">
    <source>
        <dbReference type="SAM" id="MobiDB-lite"/>
    </source>
</evidence>
<feature type="region of interest" description="Disordered" evidence="5">
    <location>
        <begin position="456"/>
        <end position="485"/>
    </location>
</feature>
<feature type="domain" description="ZZ-type" evidence="6">
    <location>
        <begin position="382"/>
        <end position="439"/>
    </location>
</feature>
<protein>
    <recommendedName>
        <fullName evidence="6">ZZ-type domain-containing protein</fullName>
    </recommendedName>
</protein>
<dbReference type="Proteomes" id="UP001214603">
    <property type="component" value="Chromosome 3"/>
</dbReference>
<dbReference type="Gene3D" id="3.30.60.90">
    <property type="match status" value="2"/>
</dbReference>
<accession>A0AAF0ITC3</accession>
<dbReference type="GO" id="GO:0008270">
    <property type="term" value="F:zinc ion binding"/>
    <property type="evidence" value="ECO:0007669"/>
    <property type="project" value="UniProtKB-KW"/>
</dbReference>
<organism evidence="7 8">
    <name type="scientific">Malassezia obtusa</name>
    <dbReference type="NCBI Taxonomy" id="76774"/>
    <lineage>
        <taxon>Eukaryota</taxon>
        <taxon>Fungi</taxon>
        <taxon>Dikarya</taxon>
        <taxon>Basidiomycota</taxon>
        <taxon>Ustilaginomycotina</taxon>
        <taxon>Malasseziomycetes</taxon>
        <taxon>Malasseziales</taxon>
        <taxon>Malasseziaceae</taxon>
        <taxon>Malassezia</taxon>
    </lineage>
</organism>
<keyword evidence="3" id="KW-0862">Zinc</keyword>
<gene>
    <name evidence="7" type="ORF">MOBT1_001857</name>
</gene>
<evidence type="ECO:0000259" key="6">
    <source>
        <dbReference type="PROSITE" id="PS50135"/>
    </source>
</evidence>
<evidence type="ECO:0000313" key="8">
    <source>
        <dbReference type="Proteomes" id="UP001214603"/>
    </source>
</evidence>
<reference evidence="7" key="1">
    <citation type="submission" date="2023-03" db="EMBL/GenBank/DDBJ databases">
        <title>Mating type loci evolution in Malassezia.</title>
        <authorList>
            <person name="Coelho M.A."/>
        </authorList>
    </citation>
    <scope>NUCLEOTIDE SEQUENCE</scope>
    <source>
        <strain evidence="7">CBS 7876</strain>
    </source>
</reference>
<name>A0AAF0ITC3_9BASI</name>
<dbReference type="SUPFAM" id="SSF57850">
    <property type="entry name" value="RING/U-box"/>
    <property type="match status" value="2"/>
</dbReference>
<dbReference type="EMBL" id="CP119936">
    <property type="protein sequence ID" value="WFD03168.1"/>
    <property type="molecule type" value="Genomic_DNA"/>
</dbReference>
<dbReference type="PROSITE" id="PS01357">
    <property type="entry name" value="ZF_ZZ_1"/>
    <property type="match status" value="1"/>
</dbReference>
<dbReference type="PROSITE" id="PS50135">
    <property type="entry name" value="ZF_ZZ_2"/>
    <property type="match status" value="1"/>
</dbReference>
<dbReference type="InterPro" id="IPR043145">
    <property type="entry name" value="Znf_ZZ_sf"/>
</dbReference>
<evidence type="ECO:0000256" key="3">
    <source>
        <dbReference type="ARBA" id="ARBA00022833"/>
    </source>
</evidence>
<feature type="region of interest" description="Disordered" evidence="5">
    <location>
        <begin position="266"/>
        <end position="290"/>
    </location>
</feature>
<keyword evidence="2 4" id="KW-0863">Zinc-finger</keyword>
<proteinExistence type="predicted"/>
<dbReference type="InterPro" id="IPR052260">
    <property type="entry name" value="Autophagy_Rcpt_SigReg"/>
</dbReference>
<evidence type="ECO:0000313" key="7">
    <source>
        <dbReference type="EMBL" id="WFD03168.1"/>
    </source>
</evidence>
<dbReference type="SMART" id="SM00291">
    <property type="entry name" value="ZnF_ZZ"/>
    <property type="match status" value="2"/>
</dbReference>
<sequence>MPAVPWRFAGALGASEGDAPHAPVTTPVHSAAEAIALVAAQSTRHVALEPTDVRVLLHDPTSRRAVHALAPAERVEAAVWHARDPAYLQHAIPAWDARGRGLSLTLAQSDDAQRVVWCRNHSLVVRDVDAIRTLVLHLPALLADAPPRGKAGTAHVYFKPLRAGDDAPHAAAHAVVHAVQHGTPLELACFSWKHMHPGASFVRWPPIEACAPLLADDAWNAVLHACDPAWQVPPTAPARAAAAAAAAAASAAVVASETAPSVAVDAASDAASDVARRSTKEPRALDQAPDAATASVLDELELGFARLVSTHDAEQTSAEAWCDVCHRALHGEHFRCLTCPDWDACPACAPHAATVHPGHKLLRLTHLDAVPKNPLPSQWVAHAHVACNACRAEIFGPRYKCTVCRDYDLCTACECDPKQAHRHECGQEHVFVKLDTPQEAALWTRRTHEPVVDETQAQALVPYEPRTRDAPPEPEPEPAGPTPGATAAHAALGALNGLVGIGQAILGHPALQEAAPAVRVASRFASAVRTSDTGAPYIDAGRLADAIFSTMHAAPSQADHESGAVPAAFGGGGPAVDPLDAEVVFAADPLDEVPTADPPSYTEGHAAADPPEVPPPPADAFDPAALQHALDAARRAP</sequence>